<comment type="function">
    <text evidence="9">Catalyzes the condensation reaction of fatty acid synthesis by the addition to an acyl acceptor of two carbons from malonyl-ACP. Catalyzes the first condensation reaction which initiates fatty acid synthesis and may therefore play a role in governing the total rate of fatty acid production. Possesses both acetoacetyl-ACP synthase and acetyl transacylase activities. Its substrate specificity determines the biosynthesis of branched-chain and/or straight-chain of fatty acids.</text>
</comment>
<dbReference type="PANTHER" id="PTHR43091:SF1">
    <property type="entry name" value="BETA-KETOACYL-[ACYL-CARRIER-PROTEIN] SYNTHASE III, CHLOROPLASTIC"/>
    <property type="match status" value="1"/>
</dbReference>
<evidence type="ECO:0000256" key="7">
    <source>
        <dbReference type="ARBA" id="ARBA00023268"/>
    </source>
</evidence>
<evidence type="ECO:0000256" key="8">
    <source>
        <dbReference type="ARBA" id="ARBA00023315"/>
    </source>
</evidence>
<evidence type="ECO:0000259" key="10">
    <source>
        <dbReference type="Pfam" id="PF08541"/>
    </source>
</evidence>
<comment type="domain">
    <text evidence="9">The last Arg residue of the ACP-binding site is essential for the weak association between ACP/AcpP and FabH.</text>
</comment>
<dbReference type="SUPFAM" id="SSF53901">
    <property type="entry name" value="Thiolase-like"/>
    <property type="match status" value="1"/>
</dbReference>
<keyword evidence="5 9" id="KW-0443">Lipid metabolism</keyword>
<dbReference type="GO" id="GO:0006633">
    <property type="term" value="P:fatty acid biosynthetic process"/>
    <property type="evidence" value="ECO:0007669"/>
    <property type="project" value="UniProtKB-UniRule"/>
</dbReference>
<evidence type="ECO:0000256" key="3">
    <source>
        <dbReference type="ARBA" id="ARBA00022679"/>
    </source>
</evidence>
<keyword evidence="7 9" id="KW-0511">Multifunctional enzyme</keyword>
<dbReference type="CDD" id="cd00830">
    <property type="entry name" value="KAS_III"/>
    <property type="match status" value="1"/>
</dbReference>
<dbReference type="PANTHER" id="PTHR43091">
    <property type="entry name" value="3-OXOACYL-[ACYL-CARRIER-PROTEIN] SYNTHASE"/>
    <property type="match status" value="1"/>
</dbReference>
<dbReference type="UniPathway" id="UPA00094"/>
<keyword evidence="8 9" id="KW-0012">Acyltransferase</keyword>
<comment type="subcellular location">
    <subcellularLocation>
        <location evidence="9">Cytoplasm</location>
    </subcellularLocation>
</comment>
<organism evidence="12 13">
    <name type="scientific">Sulfoacidibacillus thermotolerans</name>
    <name type="common">Acidibacillus sulfuroxidans</name>
    <dbReference type="NCBI Taxonomy" id="1765684"/>
    <lineage>
        <taxon>Bacteria</taxon>
        <taxon>Bacillati</taxon>
        <taxon>Bacillota</taxon>
        <taxon>Bacilli</taxon>
        <taxon>Bacillales</taxon>
        <taxon>Alicyclobacillaceae</taxon>
        <taxon>Sulfoacidibacillus</taxon>
    </lineage>
</organism>
<proteinExistence type="inferred from homology"/>
<feature type="active site" evidence="9">
    <location>
        <position position="96"/>
    </location>
</feature>
<evidence type="ECO:0000256" key="5">
    <source>
        <dbReference type="ARBA" id="ARBA00023098"/>
    </source>
</evidence>
<dbReference type="EMBL" id="MPDK01000017">
    <property type="protein sequence ID" value="PWI57206.1"/>
    <property type="molecule type" value="Genomic_DNA"/>
</dbReference>
<dbReference type="GO" id="GO:0004315">
    <property type="term" value="F:3-oxoacyl-[acyl-carrier-protein] synthase activity"/>
    <property type="evidence" value="ECO:0007669"/>
    <property type="project" value="InterPro"/>
</dbReference>
<evidence type="ECO:0000256" key="2">
    <source>
        <dbReference type="ARBA" id="ARBA00022516"/>
    </source>
</evidence>
<evidence type="ECO:0000259" key="11">
    <source>
        <dbReference type="Pfam" id="PF08545"/>
    </source>
</evidence>
<dbReference type="Pfam" id="PF08541">
    <property type="entry name" value="ACP_syn_III_C"/>
    <property type="match status" value="1"/>
</dbReference>
<keyword evidence="4 9" id="KW-0276">Fatty acid metabolism</keyword>
<keyword evidence="3 9" id="KW-0808">Transferase</keyword>
<keyword evidence="9" id="KW-0963">Cytoplasm</keyword>
<protein>
    <recommendedName>
        <fullName evidence="9">Beta-ketoacyl-[acyl-carrier-protein] synthase III</fullName>
        <shortName evidence="9">Beta-ketoacyl-ACP synthase III</shortName>
        <shortName evidence="9">KAS III</shortName>
        <ecNumber evidence="9">2.3.1.180</ecNumber>
    </recommendedName>
    <alternativeName>
        <fullName evidence="9">3-oxoacyl-[acyl-carrier-protein] synthase 3</fullName>
    </alternativeName>
    <alternativeName>
        <fullName evidence="9">3-oxoacyl-[acyl-carrier-protein] synthase III</fullName>
    </alternativeName>
</protein>
<dbReference type="HAMAP" id="MF_01815">
    <property type="entry name" value="FabH"/>
    <property type="match status" value="1"/>
</dbReference>
<accession>A0A2U3D7E2</accession>
<evidence type="ECO:0000256" key="6">
    <source>
        <dbReference type="ARBA" id="ARBA00023160"/>
    </source>
</evidence>
<comment type="pathway">
    <text evidence="9">Lipid metabolism; fatty acid biosynthesis.</text>
</comment>
<name>A0A2U3D7E2_SULT2</name>
<dbReference type="EC" id="2.3.1.180" evidence="9"/>
<dbReference type="GO" id="GO:0005737">
    <property type="term" value="C:cytoplasm"/>
    <property type="evidence" value="ECO:0007669"/>
    <property type="project" value="UniProtKB-SubCell"/>
</dbReference>
<feature type="domain" description="Beta-ketoacyl-[acyl-carrier-protein] synthase III C-terminal" evidence="10">
    <location>
        <begin position="225"/>
        <end position="313"/>
    </location>
</feature>
<dbReference type="AlphaFoldDB" id="A0A2U3D7E2"/>
<comment type="subunit">
    <text evidence="9">Homodimer.</text>
</comment>
<evidence type="ECO:0000256" key="1">
    <source>
        <dbReference type="ARBA" id="ARBA00008642"/>
    </source>
</evidence>
<dbReference type="InterPro" id="IPR013747">
    <property type="entry name" value="ACP_syn_III_C"/>
</dbReference>
<gene>
    <name evidence="9" type="primary">fabH</name>
    <name evidence="12" type="ORF">BM613_09860</name>
</gene>
<sequence length="314" mass="34144">MTNADMEKLVDTNDEWIFTRTGIRERRRLKDDQPVADIAAQAAKKAIESAGIDPAEIDLIIAASITADLVFPPLACMVQREIGANRAAAFDTNAVCAGFLFALVQGSQFLQTGAYKTALIVAAEGLTRYVDYTDRNSCILFGDGAGAAILRATPHQGERKGLIDFDLGSDGTRVNVAICPRPTAPKAWLDTLTDREEVTPYIWQDGRAMFKAAVNGMSESVKRILTRQALSPEQIDWLVPHQANLRIIEAVSERVGVPIERAALCLEEYGNTSAASMAIALDKWMRLGHIKAGNRIVFTAFAGGLSWGSALFQM</sequence>
<dbReference type="Proteomes" id="UP000245380">
    <property type="component" value="Unassembled WGS sequence"/>
</dbReference>
<dbReference type="InterPro" id="IPR004655">
    <property type="entry name" value="FabH"/>
</dbReference>
<feature type="domain" description="Beta-ketoacyl-[acyl-carrier-protein] synthase III N-terminal" evidence="11">
    <location>
        <begin position="90"/>
        <end position="171"/>
    </location>
</feature>
<keyword evidence="6 9" id="KW-0275">Fatty acid biosynthesis</keyword>
<feature type="region of interest" description="ACP-binding" evidence="9">
    <location>
        <begin position="242"/>
        <end position="246"/>
    </location>
</feature>
<evidence type="ECO:0000313" key="13">
    <source>
        <dbReference type="Proteomes" id="UP000245380"/>
    </source>
</evidence>
<dbReference type="InterPro" id="IPR013751">
    <property type="entry name" value="ACP_syn_III_N"/>
</dbReference>
<comment type="similarity">
    <text evidence="1 9">Belongs to the thiolase-like superfamily. FabH family.</text>
</comment>
<evidence type="ECO:0000256" key="4">
    <source>
        <dbReference type="ARBA" id="ARBA00022832"/>
    </source>
</evidence>
<evidence type="ECO:0000256" key="9">
    <source>
        <dbReference type="HAMAP-Rule" id="MF_01815"/>
    </source>
</evidence>
<dbReference type="NCBIfam" id="NF006829">
    <property type="entry name" value="PRK09352.1"/>
    <property type="match status" value="1"/>
</dbReference>
<dbReference type="Pfam" id="PF08545">
    <property type="entry name" value="ACP_syn_III"/>
    <property type="match status" value="1"/>
</dbReference>
<evidence type="ECO:0000313" key="12">
    <source>
        <dbReference type="EMBL" id="PWI57206.1"/>
    </source>
</evidence>
<reference evidence="12 13" key="1">
    <citation type="submission" date="2016-11" db="EMBL/GenBank/DDBJ databases">
        <title>Comparative genomics of Acidibacillus ferroxidans species.</title>
        <authorList>
            <person name="Oliveira G."/>
            <person name="Nunes G."/>
            <person name="Oliveira R."/>
            <person name="Araujo F."/>
            <person name="Salim A."/>
            <person name="Scholte L."/>
            <person name="Morais D."/>
            <person name="Nancucheo I."/>
            <person name="Johnson D.B."/>
            <person name="Grail B."/>
            <person name="Bittencourt J."/>
            <person name="Valadares R."/>
        </authorList>
    </citation>
    <scope>NUCLEOTIDE SEQUENCE [LARGE SCALE GENOMIC DNA]</scope>
    <source>
        <strain evidence="12 13">Y002</strain>
    </source>
</reference>
<feature type="active site" evidence="9">
    <location>
        <position position="271"/>
    </location>
</feature>
<keyword evidence="2 9" id="KW-0444">Lipid biosynthesis</keyword>
<comment type="catalytic activity">
    <reaction evidence="9">
        <text>malonyl-[ACP] + acetyl-CoA + H(+) = 3-oxobutanoyl-[ACP] + CO2 + CoA</text>
        <dbReference type="Rhea" id="RHEA:12080"/>
        <dbReference type="Rhea" id="RHEA-COMP:9623"/>
        <dbReference type="Rhea" id="RHEA-COMP:9625"/>
        <dbReference type="ChEBI" id="CHEBI:15378"/>
        <dbReference type="ChEBI" id="CHEBI:16526"/>
        <dbReference type="ChEBI" id="CHEBI:57287"/>
        <dbReference type="ChEBI" id="CHEBI:57288"/>
        <dbReference type="ChEBI" id="CHEBI:78449"/>
        <dbReference type="ChEBI" id="CHEBI:78450"/>
        <dbReference type="EC" id="2.3.1.180"/>
    </reaction>
</comment>
<dbReference type="NCBIfam" id="TIGR00747">
    <property type="entry name" value="fabH"/>
    <property type="match status" value="1"/>
</dbReference>
<comment type="caution">
    <text evidence="12">The sequence shown here is derived from an EMBL/GenBank/DDBJ whole genome shotgun (WGS) entry which is preliminary data.</text>
</comment>
<dbReference type="GO" id="GO:0033818">
    <property type="term" value="F:beta-ketoacyl-acyl-carrier-protein synthase III activity"/>
    <property type="evidence" value="ECO:0007669"/>
    <property type="project" value="UniProtKB-UniRule"/>
</dbReference>
<dbReference type="InterPro" id="IPR016039">
    <property type="entry name" value="Thiolase-like"/>
</dbReference>
<dbReference type="Gene3D" id="3.40.47.10">
    <property type="match status" value="1"/>
</dbReference>
<feature type="active site" evidence="9">
    <location>
        <position position="241"/>
    </location>
</feature>
<keyword evidence="13" id="KW-1185">Reference proteome</keyword>